<organism evidence="4 5">
    <name type="scientific">Vitis vinifera</name>
    <name type="common">Grape</name>
    <dbReference type="NCBI Taxonomy" id="29760"/>
    <lineage>
        <taxon>Eukaryota</taxon>
        <taxon>Viridiplantae</taxon>
        <taxon>Streptophyta</taxon>
        <taxon>Embryophyta</taxon>
        <taxon>Tracheophyta</taxon>
        <taxon>Spermatophyta</taxon>
        <taxon>Magnoliopsida</taxon>
        <taxon>eudicotyledons</taxon>
        <taxon>Gunneridae</taxon>
        <taxon>Pentapetalae</taxon>
        <taxon>rosids</taxon>
        <taxon>Vitales</taxon>
        <taxon>Vitaceae</taxon>
        <taxon>Viteae</taxon>
        <taxon>Vitis</taxon>
    </lineage>
</organism>
<evidence type="ECO:0000313" key="5">
    <source>
        <dbReference type="Proteomes" id="UP000288805"/>
    </source>
</evidence>
<keyword evidence="1" id="KW-0472">Membrane</keyword>
<dbReference type="InterPro" id="IPR036691">
    <property type="entry name" value="Endo/exonu/phosph_ase_sf"/>
</dbReference>
<dbReference type="PANTHER" id="PTHR33116:SF86">
    <property type="entry name" value="REVERSE TRANSCRIPTASE DOMAIN-CONTAINING PROTEIN"/>
    <property type="match status" value="1"/>
</dbReference>
<accession>A0A438HHA4</accession>
<reference evidence="4 5" key="1">
    <citation type="journal article" date="2018" name="PLoS Genet.">
        <title>Population sequencing reveals clonal diversity and ancestral inbreeding in the grapevine cultivar Chardonnay.</title>
        <authorList>
            <person name="Roach M.J."/>
            <person name="Johnson D.L."/>
            <person name="Bohlmann J."/>
            <person name="van Vuuren H.J."/>
            <person name="Jones S.J."/>
            <person name="Pretorius I.S."/>
            <person name="Schmidt S.A."/>
            <person name="Borneman A.R."/>
        </authorList>
    </citation>
    <scope>NUCLEOTIDE SEQUENCE [LARGE SCALE GENOMIC DNA]</scope>
    <source>
        <strain evidence="5">cv. Chardonnay</strain>
        <tissue evidence="4">Leaf</tissue>
    </source>
</reference>
<evidence type="ECO:0000259" key="2">
    <source>
        <dbReference type="Pfam" id="PF03372"/>
    </source>
</evidence>
<keyword evidence="1" id="KW-0812">Transmembrane</keyword>
<feature type="domain" description="Zinc knuckle CX2CX4HX4C" evidence="3">
    <location>
        <begin position="109"/>
        <end position="157"/>
    </location>
</feature>
<dbReference type="Pfam" id="PF14392">
    <property type="entry name" value="zf-CCHC_4"/>
    <property type="match status" value="1"/>
</dbReference>
<protein>
    <submittedName>
        <fullName evidence="4">Putative mitochondrial protein</fullName>
    </submittedName>
</protein>
<dbReference type="AlphaFoldDB" id="A0A438HHA4"/>
<feature type="domain" description="Endonuclease/exonuclease/phosphatase" evidence="2">
    <location>
        <begin position="310"/>
        <end position="474"/>
    </location>
</feature>
<name>A0A438HHA4_VITVI</name>
<sequence length="848" mass="97219">MLASVMDSRLENLSLPVDEKEELVLNTGEDGSTTQSFDLCLNGRFLTDRMINFNAMKHRLASVWRLGKVGSMSLNVGKQLGNFIGKFVDYDINNNAGLWRNFMRIKVLLDVRQPLKRWKKIQKPQGEWPLVHFKYERLSTFCYLCAMLGHSEKFCDKIFFITDGDIKREWSSNLRVPVRRGSEYGGEQWLWETMENSTHADNSEYGNIVMGSGYGSDFSIQEVISSESGGIKDFQTANKLPQILHGLQTFPTCTTKPSGSSHADGHVITSGVAANRVLETSSTTNISLSGPAQVEKLKSKLGFEGVFCVDRVGRGGGLAFLWRKTGMFSLLSYSQSHIDMEVLEDDGFRWRVTGFYGFLNRSQRHLSWNLLRSLYSASSLPWCCLGDFNDIVCNEEKRGSVPHPPWLIRGFCEALSDCQLQDLHLKGYPFTWERGRGSSHWVEEHLDRALVNVSWLNLFSDAKLNNLVAPVSDHSPIELNTVDKFSCVYKHRFRFENGWLKEDGLDFVVSNAWRSPHAESLIDKIHTCSFALKEWGREHAFKFKNKISHYKRAITNNVVVAFELIHYMKRKTHGKVRDVALKIDINKAYDRIRWDYLKVIMLRMSFDFKWVEWIMLCVSTVFYSVSVNGIFFSKNASSLDRDFISNILGVSTPLNTGRYLGLLSLIGKSKRVVFGFLRDRLWRRLQGWQSKLLSQAGKKILIKVVGQAIPSYCMSTFLLPISLSEELQKMMNSFWWGPKSDGGRRINWLSWDKLCLRKEEGGLGFRNLRDFNLAMLGKQGWNLITKPDSLIARLLKARYYCSRDFLSARLSHNPSFTWKGIWSSQAILLKDSRWRIGDGCSIDVWNNP</sequence>
<proteinExistence type="predicted"/>
<evidence type="ECO:0000256" key="1">
    <source>
        <dbReference type="SAM" id="Phobius"/>
    </source>
</evidence>
<dbReference type="InterPro" id="IPR025836">
    <property type="entry name" value="Zn_knuckle_CX2CX4HX4C"/>
</dbReference>
<dbReference type="EMBL" id="QGNW01000223">
    <property type="protein sequence ID" value="RVW83832.1"/>
    <property type="molecule type" value="Genomic_DNA"/>
</dbReference>
<keyword evidence="1" id="KW-1133">Transmembrane helix</keyword>
<dbReference type="SUPFAM" id="SSF56219">
    <property type="entry name" value="DNase I-like"/>
    <property type="match status" value="1"/>
</dbReference>
<comment type="caution">
    <text evidence="4">The sequence shown here is derived from an EMBL/GenBank/DDBJ whole genome shotgun (WGS) entry which is preliminary data.</text>
</comment>
<feature type="transmembrane region" description="Helical" evidence="1">
    <location>
        <begin position="610"/>
        <end position="631"/>
    </location>
</feature>
<dbReference type="Proteomes" id="UP000288805">
    <property type="component" value="Unassembled WGS sequence"/>
</dbReference>
<dbReference type="Pfam" id="PF03372">
    <property type="entry name" value="Exo_endo_phos"/>
    <property type="match status" value="1"/>
</dbReference>
<dbReference type="Gene3D" id="3.60.10.10">
    <property type="entry name" value="Endonuclease/exonuclease/phosphatase"/>
    <property type="match status" value="1"/>
</dbReference>
<dbReference type="GO" id="GO:0003824">
    <property type="term" value="F:catalytic activity"/>
    <property type="evidence" value="ECO:0007669"/>
    <property type="project" value="InterPro"/>
</dbReference>
<dbReference type="PANTHER" id="PTHR33116">
    <property type="entry name" value="REVERSE TRANSCRIPTASE ZINC-BINDING DOMAIN-CONTAINING PROTEIN-RELATED-RELATED"/>
    <property type="match status" value="1"/>
</dbReference>
<evidence type="ECO:0000259" key="3">
    <source>
        <dbReference type="Pfam" id="PF14392"/>
    </source>
</evidence>
<evidence type="ECO:0000313" key="4">
    <source>
        <dbReference type="EMBL" id="RVW83832.1"/>
    </source>
</evidence>
<dbReference type="InterPro" id="IPR005135">
    <property type="entry name" value="Endo/exonuclease/phosphatase"/>
</dbReference>
<gene>
    <name evidence="4" type="primary">AtMg00310_1</name>
    <name evidence="4" type="ORF">CK203_041818</name>
</gene>